<feature type="transmembrane region" description="Helical" evidence="2">
    <location>
        <begin position="183"/>
        <end position="204"/>
    </location>
</feature>
<feature type="transmembrane region" description="Helical" evidence="2">
    <location>
        <begin position="74"/>
        <end position="95"/>
    </location>
</feature>
<protein>
    <submittedName>
        <fullName evidence="3">Uncharacterized protein</fullName>
    </submittedName>
</protein>
<keyword evidence="2" id="KW-0472">Membrane</keyword>
<accession>A0A3R7M1I1</accession>
<gene>
    <name evidence="3" type="ORF">C7M84_017375</name>
</gene>
<evidence type="ECO:0000256" key="1">
    <source>
        <dbReference type="SAM" id="MobiDB-lite"/>
    </source>
</evidence>
<keyword evidence="2" id="KW-0812">Transmembrane</keyword>
<keyword evidence="2" id="KW-1133">Transmembrane helix</keyword>
<dbReference type="EMBL" id="QCYY01003211">
    <property type="protein sequence ID" value="ROT64677.1"/>
    <property type="molecule type" value="Genomic_DNA"/>
</dbReference>
<evidence type="ECO:0000313" key="3">
    <source>
        <dbReference type="EMBL" id="ROT64677.1"/>
    </source>
</evidence>
<reference evidence="3 4" key="1">
    <citation type="submission" date="2018-04" db="EMBL/GenBank/DDBJ databases">
        <authorList>
            <person name="Zhang X."/>
            <person name="Yuan J."/>
            <person name="Li F."/>
            <person name="Xiang J."/>
        </authorList>
    </citation>
    <scope>NUCLEOTIDE SEQUENCE [LARGE SCALE GENOMIC DNA]</scope>
    <source>
        <tissue evidence="3">Muscle</tissue>
    </source>
</reference>
<feature type="transmembrane region" description="Helical" evidence="2">
    <location>
        <begin position="158"/>
        <end position="176"/>
    </location>
</feature>
<sequence length="390" mass="43606">MDVHSPPLSCLIFPHLATVHGVHPTFTAVEKRAVGLARAGFVRRELKCRKNVLIGLSLPLPPSPLCLLPPPSPLLHPFLFLLPLFAFTSFLLSFLPIPFLHSPYSPSLLSLLVSSLHSLSFSSQPSLLISPSHSSPLPTGHFSCLPPPLPSMLFSPSLLFYLSLLSTLSLPPIYFLSPLSSPFVSFLSHFHISFTSFLILFSSFSSSFHPTLSFLSSSRHISPNLNLTSPLLSHFPSVIPSLISPQFLLTLTWLEHFPSAKTRFIYPPNFASLPPHLHRIFDIHWDGFASHRRARNAVLHVDSCIMHCTYTYCTRFFFLSRYRSGDCTRGAGLAQNRIRFRHERARGLLVCCAEEPWRRLGQAERRTERAGGRGSEGVSDMSRGRLEVTC</sequence>
<evidence type="ECO:0000256" key="2">
    <source>
        <dbReference type="SAM" id="Phobius"/>
    </source>
</evidence>
<organism evidence="3 4">
    <name type="scientific">Penaeus vannamei</name>
    <name type="common">Whiteleg shrimp</name>
    <name type="synonym">Litopenaeus vannamei</name>
    <dbReference type="NCBI Taxonomy" id="6689"/>
    <lineage>
        <taxon>Eukaryota</taxon>
        <taxon>Metazoa</taxon>
        <taxon>Ecdysozoa</taxon>
        <taxon>Arthropoda</taxon>
        <taxon>Crustacea</taxon>
        <taxon>Multicrustacea</taxon>
        <taxon>Malacostraca</taxon>
        <taxon>Eumalacostraca</taxon>
        <taxon>Eucarida</taxon>
        <taxon>Decapoda</taxon>
        <taxon>Dendrobranchiata</taxon>
        <taxon>Penaeoidea</taxon>
        <taxon>Penaeidae</taxon>
        <taxon>Penaeus</taxon>
    </lineage>
</organism>
<dbReference type="Proteomes" id="UP000283509">
    <property type="component" value="Unassembled WGS sequence"/>
</dbReference>
<keyword evidence="4" id="KW-1185">Reference proteome</keyword>
<reference evidence="3 4" key="2">
    <citation type="submission" date="2019-01" db="EMBL/GenBank/DDBJ databases">
        <title>The decoding of complex shrimp genome reveals the adaptation for benthos swimmer, frequently molting mechanism and breeding impact on genome.</title>
        <authorList>
            <person name="Sun Y."/>
            <person name="Gao Y."/>
            <person name="Yu Y."/>
        </authorList>
    </citation>
    <scope>NUCLEOTIDE SEQUENCE [LARGE SCALE GENOMIC DNA]</scope>
    <source>
        <tissue evidence="3">Muscle</tissue>
    </source>
</reference>
<name>A0A3R7M1I1_PENVA</name>
<proteinExistence type="predicted"/>
<comment type="caution">
    <text evidence="3">The sequence shown here is derived from an EMBL/GenBank/DDBJ whole genome shotgun (WGS) entry which is preliminary data.</text>
</comment>
<dbReference type="AlphaFoldDB" id="A0A3R7M1I1"/>
<evidence type="ECO:0000313" key="4">
    <source>
        <dbReference type="Proteomes" id="UP000283509"/>
    </source>
</evidence>
<feature type="region of interest" description="Disordered" evidence="1">
    <location>
        <begin position="363"/>
        <end position="390"/>
    </location>
</feature>